<sequence>MKYVNIIFRILLSSILISGLAAAGSGMADENESVAQFTSSPDAAEGGDFAEGYSLAPVNPEFLEYQEQMNKKEKTARLLYSSPNEPTSGTEEYVTGLHPAPVSFSHLKAVEGADDPYSFEPFYDLRALGKVSPVKDQIDSGNCWTYGTYASLESYLLPSETWDFSENNMKNLLLPYYPDSFDCFEGGFTLMSAAYLARWSGPVVETDDPYDSHSRISPEETPIVKHVQEILFIPDREGALDNENIKSSLKEYGAVASSMYVDLACFDPVNNSYYYDGQEFSNHLVAIVGWDDSFDKNKFNPAAPGDGAFIVKNSWGPEWGEEGYFYISYYDSKISRDNAVYTAEDLNSYDSVYQYDPLGWVNSFGYAQNTSAWAANLFTAEENETLNAVSFYTTDSGAGYDVYIYTDPVSGPLNPEGLEASENGTFTYAGYHTVRLDQEVPLTEGQNFSVVLRLNAPDYGYPVALECPVEEYSSKASSLAGESYVSPDGINWADLSSIFENSNACIKAFTDRDAAPEAAFVRNITSGAAPLTVSFFDASRNPPVSWNWDFGDGTGSAEKNPVHTYPEAGLYTVTLSVENEFGDDITSREDCVSVGEQTAILYVDDEVSDTAPGTDAPPDTFPSIQEAVDRAAAGSTIIVRDGWYNETVNIDKTLTIRSECGPERTVVQSDNPEDCVFYITADSVNVSGFTIVGAGDYSNGLLSNYGILLYNVKENNICNNILTDNLLGICLYGSSSNTVNENNASSNVHTGIYLHDSHNNTFLKNRAVSNSCGICLEDSGENRLRSNEMRDNGYNLKITDFGSLNDIDTSNTVDLKPIYHVAGKSDFEINASSRAGAVFCINCQNVAIRDLNLENNYWGVVLCNTDTFLLENNTLANNSIGMYLLDSGDGKIINNRAVLNEECGFLFENACENNIENNTADSNMVYGLYLASSCGNALKNNTMSDNCYNFGAEGLLEPNSIETNNLVNGKPIYFYVNEPGEIVLDSNSNAGTAYFISCQNVTVRDLAPENNVCGIYLYNTSGAKLENNTVSDNLFGISLVDSDGCVLEKNSASGNNAGIYVLSSNNTRIAGNTLSENGHGICIADSRGNSLTSNIASENYNGFYAAASENNTFVENLANYNFEGIYLESSDNNQLINNAVLGNSYGIDLTFSKNNSLEANNANLNYYGTSMWASDNNTASNSDSSLNLLGILLLASENNKLINNTVLTNLYGVNLMAESTGIGDKTGPSENILASNIISYNLGTGILFDESYGNLIYNNSFDNIWNVEDESLNTWNSSEIGNYWSDYEGEDADGDGVGDTPYLINSHTGSMDYLPVTRSSDFPEFVEDSISGKRDVQDYRGISEEFAGSLWTVEALKNGGSKDRKASFSLSTPESGITEQGFEPWKHSAMVASGNGGPGRGLSGAGSETDSKPESGFFRDYKISRTIEVSRGMSLLVGDEEPENSENINKAVMEFRVSKAWAEENNIDISTVVLKKSHDEVWTPFETVVTGEDEEYYFFEAEALDFPGTLLWEQK</sequence>
<evidence type="ECO:0000256" key="4">
    <source>
        <dbReference type="SAM" id="MobiDB-lite"/>
    </source>
</evidence>
<evidence type="ECO:0000256" key="3">
    <source>
        <dbReference type="ARBA" id="ARBA00022786"/>
    </source>
</evidence>
<dbReference type="FunFam" id="2.160.20.10:FF:000181">
    <property type="entry name" value="Cell surface protein"/>
    <property type="match status" value="1"/>
</dbReference>
<protein>
    <submittedName>
        <fullName evidence="6">Surface layer protein B</fullName>
    </submittedName>
</protein>
<keyword evidence="3" id="KW-0833">Ubl conjugation pathway</keyword>
<feature type="domain" description="PKD" evidence="5">
    <location>
        <begin position="516"/>
        <end position="586"/>
    </location>
</feature>
<dbReference type="InterPro" id="IPR040528">
    <property type="entry name" value="Lectin-like"/>
</dbReference>
<evidence type="ECO:0000259" key="5">
    <source>
        <dbReference type="PROSITE" id="PS50093"/>
    </source>
</evidence>
<dbReference type="CDD" id="cd02619">
    <property type="entry name" value="Peptidase_C1"/>
    <property type="match status" value="1"/>
</dbReference>
<dbReference type="SUPFAM" id="SSF54001">
    <property type="entry name" value="Cysteine proteinases"/>
    <property type="match status" value="1"/>
</dbReference>
<dbReference type="PANTHER" id="PTHR22990">
    <property type="entry name" value="F-BOX ONLY PROTEIN"/>
    <property type="match status" value="1"/>
</dbReference>
<dbReference type="GO" id="GO:0008234">
    <property type="term" value="F:cysteine-type peptidase activity"/>
    <property type="evidence" value="ECO:0007669"/>
    <property type="project" value="InterPro"/>
</dbReference>
<dbReference type="PROSITE" id="PS50093">
    <property type="entry name" value="PKD"/>
    <property type="match status" value="1"/>
</dbReference>
<comment type="pathway">
    <text evidence="1">Protein modification; protein ubiquitination.</text>
</comment>
<dbReference type="InterPro" id="IPR022441">
    <property type="entry name" value="Para_beta_helix_rpt-2"/>
</dbReference>
<evidence type="ECO:0000256" key="2">
    <source>
        <dbReference type="ARBA" id="ARBA00022737"/>
    </source>
</evidence>
<dbReference type="EMBL" id="CP009512">
    <property type="protein sequence ID" value="AKB64811.1"/>
    <property type="molecule type" value="Genomic_DNA"/>
</dbReference>
<dbReference type="InterPro" id="IPR035986">
    <property type="entry name" value="PKD_dom_sf"/>
</dbReference>
<proteinExistence type="predicted"/>
<dbReference type="Gene3D" id="3.90.70.10">
    <property type="entry name" value="Cysteine proteinases"/>
    <property type="match status" value="1"/>
</dbReference>
<feature type="compositionally biased region" description="Polar residues" evidence="4">
    <location>
        <begin position="1368"/>
        <end position="1378"/>
    </location>
</feature>
<dbReference type="GeneID" id="24839292"/>
<dbReference type="InterPro" id="IPR000668">
    <property type="entry name" value="Peptidase_C1A_C"/>
</dbReference>
<feature type="region of interest" description="Disordered" evidence="4">
    <location>
        <begin position="1361"/>
        <end position="1380"/>
    </location>
</feature>
<evidence type="ECO:0000256" key="1">
    <source>
        <dbReference type="ARBA" id="ARBA00004906"/>
    </source>
</evidence>
<dbReference type="InterPro" id="IPR006626">
    <property type="entry name" value="PbH1"/>
</dbReference>
<dbReference type="InterPro" id="IPR000169">
    <property type="entry name" value="Pept_cys_AS"/>
</dbReference>
<dbReference type="Pfam" id="PF18911">
    <property type="entry name" value="PKD_4"/>
    <property type="match status" value="1"/>
</dbReference>
<dbReference type="SMART" id="SM00089">
    <property type="entry name" value="PKD"/>
    <property type="match status" value="1"/>
</dbReference>
<dbReference type="InterPro" id="IPR007742">
    <property type="entry name" value="NosD_dom"/>
</dbReference>
<dbReference type="InterPro" id="IPR011050">
    <property type="entry name" value="Pectin_lyase_fold/virulence"/>
</dbReference>
<dbReference type="SUPFAM" id="SSF49299">
    <property type="entry name" value="PKD domain"/>
    <property type="match status" value="1"/>
</dbReference>
<dbReference type="STRING" id="213585.MSMAS_1615"/>
<dbReference type="InterPro" id="IPR012334">
    <property type="entry name" value="Pectin_lyas_fold"/>
</dbReference>
<dbReference type="InterPro" id="IPR022409">
    <property type="entry name" value="PKD/Chitinase_dom"/>
</dbReference>
<dbReference type="Gene3D" id="2.160.20.10">
    <property type="entry name" value="Single-stranded right-handed beta-helix, Pectin lyase-like"/>
    <property type="match status" value="3"/>
</dbReference>
<dbReference type="SMART" id="SM00722">
    <property type="entry name" value="CASH"/>
    <property type="match status" value="3"/>
</dbReference>
<dbReference type="InterPro" id="IPR000601">
    <property type="entry name" value="PKD_dom"/>
</dbReference>
<evidence type="ECO:0000313" key="7">
    <source>
        <dbReference type="Proteomes" id="UP000033097"/>
    </source>
</evidence>
<dbReference type="InterPro" id="IPR038765">
    <property type="entry name" value="Papain-like_cys_pep_sf"/>
</dbReference>
<dbReference type="InterPro" id="IPR026453">
    <property type="entry name" value="PGF_pre_PGF"/>
</dbReference>
<dbReference type="NCBIfam" id="TIGR04213">
    <property type="entry name" value="PGF_pre_PGF"/>
    <property type="match status" value="1"/>
</dbReference>
<dbReference type="FunFam" id="2.60.40.10:FF:000270">
    <property type="entry name" value="Cell surface protein"/>
    <property type="match status" value="1"/>
</dbReference>
<dbReference type="InterPro" id="IPR051550">
    <property type="entry name" value="SCF-Subunits/Alg-Epimerases"/>
</dbReference>
<dbReference type="SUPFAM" id="SSF51126">
    <property type="entry name" value="Pectin lyase-like"/>
    <property type="match status" value="4"/>
</dbReference>
<keyword evidence="2" id="KW-0677">Repeat</keyword>
<dbReference type="NCBIfam" id="TIGR03804">
    <property type="entry name" value="para_beta_helix"/>
    <property type="match status" value="8"/>
</dbReference>
<dbReference type="SMART" id="SM00645">
    <property type="entry name" value="Pept_C1"/>
    <property type="match status" value="1"/>
</dbReference>
<gene>
    <name evidence="6" type="ORF">MSMAS_1615</name>
</gene>
<reference evidence="6 7" key="1">
    <citation type="submission" date="2014-07" db="EMBL/GenBank/DDBJ databases">
        <title>Methanogenic archaea and the global carbon cycle.</title>
        <authorList>
            <person name="Henriksen J.R."/>
            <person name="Luke J."/>
            <person name="Reinhart S."/>
            <person name="Benedict M.N."/>
            <person name="Youngblut N.D."/>
            <person name="Metcalf M.E."/>
            <person name="Whitaker R.J."/>
            <person name="Metcalf W.W."/>
        </authorList>
    </citation>
    <scope>NUCLEOTIDE SEQUENCE [LARGE SCALE GENOMIC DNA]</scope>
    <source>
        <strain evidence="6 7">S-6</strain>
    </source>
</reference>
<dbReference type="HOGENOM" id="CLU_247986_0_0_2"/>
<dbReference type="GO" id="GO:0006508">
    <property type="term" value="P:proteolysis"/>
    <property type="evidence" value="ECO:0007669"/>
    <property type="project" value="InterPro"/>
</dbReference>
<dbReference type="Proteomes" id="UP000033097">
    <property type="component" value="Chromosome"/>
</dbReference>
<dbReference type="PATRIC" id="fig|213585.10.peg.2042"/>
<dbReference type="RefSeq" id="WP_048045965.1">
    <property type="nucleotide sequence ID" value="NZ_CP009512.1"/>
</dbReference>
<organism evidence="6 7">
    <name type="scientific">Methanosarcina mazei S-6</name>
    <dbReference type="NCBI Taxonomy" id="213585"/>
    <lineage>
        <taxon>Archaea</taxon>
        <taxon>Methanobacteriati</taxon>
        <taxon>Methanobacteriota</taxon>
        <taxon>Stenosarchaea group</taxon>
        <taxon>Methanomicrobia</taxon>
        <taxon>Methanosarcinales</taxon>
        <taxon>Methanosarcinaceae</taxon>
        <taxon>Methanosarcina</taxon>
    </lineage>
</organism>
<dbReference type="Pfam" id="PF00112">
    <property type="entry name" value="Peptidase_C1"/>
    <property type="match status" value="1"/>
</dbReference>
<dbReference type="KEGG" id="mmj:MSMAS_1615"/>
<dbReference type="PANTHER" id="PTHR22990:SF15">
    <property type="entry name" value="F-BOX ONLY PROTEIN 10"/>
    <property type="match status" value="1"/>
</dbReference>
<accession>A0A0E3LU81</accession>
<dbReference type="CDD" id="cd00146">
    <property type="entry name" value="PKD"/>
    <property type="match status" value="1"/>
</dbReference>
<dbReference type="InterPro" id="IPR013783">
    <property type="entry name" value="Ig-like_fold"/>
</dbReference>
<dbReference type="PROSITE" id="PS00139">
    <property type="entry name" value="THIOL_PROTEASE_CYS"/>
    <property type="match status" value="1"/>
</dbReference>
<dbReference type="Pfam" id="PF18560">
    <property type="entry name" value="Lectin_like"/>
    <property type="match status" value="1"/>
</dbReference>
<dbReference type="Pfam" id="PF05048">
    <property type="entry name" value="NosD"/>
    <property type="match status" value="3"/>
</dbReference>
<dbReference type="InterPro" id="IPR006633">
    <property type="entry name" value="Carb-bd_sugar_hydrolysis-dom"/>
</dbReference>
<dbReference type="SMART" id="SM00710">
    <property type="entry name" value="PbH1"/>
    <property type="match status" value="19"/>
</dbReference>
<evidence type="ECO:0000313" key="6">
    <source>
        <dbReference type="EMBL" id="AKB64811.1"/>
    </source>
</evidence>
<name>A0A0E3LU81_METMZ</name>
<dbReference type="Gene3D" id="2.60.40.10">
    <property type="entry name" value="Immunoglobulins"/>
    <property type="match status" value="1"/>
</dbReference>